<dbReference type="PANTHER" id="PTHR18895:SF74">
    <property type="entry name" value="MTRF1L RELEASE FACTOR GLUTAMINE METHYLTRANSFERASE"/>
    <property type="match status" value="1"/>
</dbReference>
<dbReference type="Proteomes" id="UP000730618">
    <property type="component" value="Unassembled WGS sequence"/>
</dbReference>
<dbReference type="GO" id="GO:0032259">
    <property type="term" value="P:methylation"/>
    <property type="evidence" value="ECO:0007669"/>
    <property type="project" value="UniProtKB-KW"/>
</dbReference>
<reference evidence="7 8" key="1">
    <citation type="submission" date="2021-06" db="EMBL/GenBank/DDBJ databases">
        <authorList>
            <person name="Criscuolo A."/>
        </authorList>
    </citation>
    <scope>NUCLEOTIDE SEQUENCE [LARGE SCALE GENOMIC DNA]</scope>
    <source>
        <strain evidence="8">CIP 111802</strain>
    </source>
</reference>
<dbReference type="InterPro" id="IPR022446">
    <property type="entry name" value="MeTrfrase_put"/>
</dbReference>
<evidence type="ECO:0000256" key="4">
    <source>
        <dbReference type="ARBA" id="ARBA00022691"/>
    </source>
</evidence>
<keyword evidence="2 7" id="KW-0489">Methyltransferase</keyword>
<dbReference type="InterPro" id="IPR007848">
    <property type="entry name" value="Small_mtfrase_dom"/>
</dbReference>
<dbReference type="EC" id="2.1.1.297" evidence="1"/>
<evidence type="ECO:0000313" key="7">
    <source>
        <dbReference type="EMBL" id="CAG7618136.1"/>
    </source>
</evidence>
<dbReference type="RefSeq" id="WP_218096849.1">
    <property type="nucleotide sequence ID" value="NZ_CAJVCE010000001.1"/>
</dbReference>
<evidence type="ECO:0000256" key="3">
    <source>
        <dbReference type="ARBA" id="ARBA00022679"/>
    </source>
</evidence>
<evidence type="ECO:0000256" key="1">
    <source>
        <dbReference type="ARBA" id="ARBA00012771"/>
    </source>
</evidence>
<evidence type="ECO:0000256" key="2">
    <source>
        <dbReference type="ARBA" id="ARBA00022603"/>
    </source>
</evidence>
<dbReference type="GO" id="GO:0102559">
    <property type="term" value="F:peptide chain release factor N(5)-glutamine methyltransferase activity"/>
    <property type="evidence" value="ECO:0007669"/>
    <property type="project" value="UniProtKB-EC"/>
</dbReference>
<comment type="caution">
    <text evidence="7">The sequence shown here is derived from an EMBL/GenBank/DDBJ whole genome shotgun (WGS) entry which is preliminary data.</text>
</comment>
<dbReference type="InterPro" id="IPR004556">
    <property type="entry name" value="HemK-like"/>
</dbReference>
<protein>
    <recommendedName>
        <fullName evidence="1">peptide chain release factor N(5)-glutamine methyltransferase</fullName>
        <ecNumber evidence="1">2.1.1.297</ecNumber>
    </recommendedName>
</protein>
<dbReference type="NCBIfam" id="TIGR00536">
    <property type="entry name" value="hemK_fam"/>
    <property type="match status" value="1"/>
</dbReference>
<accession>A0ABM8VBP7</accession>
<keyword evidence="3 7" id="KW-0808">Transferase</keyword>
<keyword evidence="4" id="KW-0949">S-adenosyl-L-methionine</keyword>
<dbReference type="CDD" id="cd02440">
    <property type="entry name" value="AdoMet_MTases"/>
    <property type="match status" value="1"/>
</dbReference>
<dbReference type="EMBL" id="CAJVCE010000001">
    <property type="protein sequence ID" value="CAG7618136.1"/>
    <property type="molecule type" value="Genomic_DNA"/>
</dbReference>
<sequence>MNIRHEMSSIVSRLRAAGCVFAEEEARLLAESARTPADLDAMVNRRAAGLPLEHIVGWAEFCGLRIAVDPGVFVPRPRTALLVRQAAALAHPGAVAVDLCCGSGALGAALAAVCDRLELHAADIDPVAVQCARRNVAAFGGSVYEGDLYAPLPAALRGRVDVLIANVPYVPTEAIELLPPEARIHEARVALDGGADGLDIQRRVAVEASRWLAPGGHLLVEASERQAPQSAQIFARCGLIPQIARCDEMDATVVIGTKPAPVNSGSDAHKEDDFG</sequence>
<proteinExistence type="predicted"/>
<keyword evidence="8" id="KW-1185">Reference proteome</keyword>
<name>A0ABM8VBP7_9BACL</name>
<dbReference type="Pfam" id="PF05175">
    <property type="entry name" value="MTS"/>
    <property type="match status" value="1"/>
</dbReference>
<evidence type="ECO:0000259" key="6">
    <source>
        <dbReference type="Pfam" id="PF05175"/>
    </source>
</evidence>
<evidence type="ECO:0000313" key="8">
    <source>
        <dbReference type="Proteomes" id="UP000730618"/>
    </source>
</evidence>
<organism evidence="7 8">
    <name type="scientific">Paenibacillus allorhizosphaerae</name>
    <dbReference type="NCBI Taxonomy" id="2849866"/>
    <lineage>
        <taxon>Bacteria</taxon>
        <taxon>Bacillati</taxon>
        <taxon>Bacillota</taxon>
        <taxon>Bacilli</taxon>
        <taxon>Bacillales</taxon>
        <taxon>Paenibacillaceae</taxon>
        <taxon>Paenibacillus</taxon>
    </lineage>
</organism>
<dbReference type="InterPro" id="IPR050320">
    <property type="entry name" value="N5-glutamine_MTase"/>
</dbReference>
<dbReference type="PANTHER" id="PTHR18895">
    <property type="entry name" value="HEMK METHYLTRANSFERASE"/>
    <property type="match status" value="1"/>
</dbReference>
<comment type="catalytic activity">
    <reaction evidence="5">
        <text>L-glutaminyl-[peptide chain release factor] + S-adenosyl-L-methionine = N(5)-methyl-L-glutaminyl-[peptide chain release factor] + S-adenosyl-L-homocysteine + H(+)</text>
        <dbReference type="Rhea" id="RHEA:42896"/>
        <dbReference type="Rhea" id="RHEA-COMP:10271"/>
        <dbReference type="Rhea" id="RHEA-COMP:10272"/>
        <dbReference type="ChEBI" id="CHEBI:15378"/>
        <dbReference type="ChEBI" id="CHEBI:30011"/>
        <dbReference type="ChEBI" id="CHEBI:57856"/>
        <dbReference type="ChEBI" id="CHEBI:59789"/>
        <dbReference type="ChEBI" id="CHEBI:61891"/>
        <dbReference type="EC" id="2.1.1.297"/>
    </reaction>
</comment>
<gene>
    <name evidence="7" type="primary">prmC_1</name>
    <name evidence="7" type="ORF">PAECIP111802_00489</name>
</gene>
<dbReference type="NCBIfam" id="TIGR03704">
    <property type="entry name" value="PrmC_rel_meth"/>
    <property type="match status" value="1"/>
</dbReference>
<feature type="domain" description="Methyltransferase small" evidence="6">
    <location>
        <begin position="70"/>
        <end position="192"/>
    </location>
</feature>
<evidence type="ECO:0000256" key="5">
    <source>
        <dbReference type="ARBA" id="ARBA00048391"/>
    </source>
</evidence>